<dbReference type="GO" id="GO:0008483">
    <property type="term" value="F:transaminase activity"/>
    <property type="evidence" value="ECO:0007669"/>
    <property type="project" value="TreeGrafter"/>
</dbReference>
<dbReference type="InterPro" id="IPR015421">
    <property type="entry name" value="PyrdxlP-dep_Trfase_major"/>
</dbReference>
<proteinExistence type="predicted"/>
<dbReference type="GO" id="GO:0000271">
    <property type="term" value="P:polysaccharide biosynthetic process"/>
    <property type="evidence" value="ECO:0007669"/>
    <property type="project" value="TreeGrafter"/>
</dbReference>
<dbReference type="SUPFAM" id="SSF53383">
    <property type="entry name" value="PLP-dependent transferases"/>
    <property type="match status" value="1"/>
</dbReference>
<accession>A0A0F9PG16</accession>
<dbReference type="GO" id="GO:0030170">
    <property type="term" value="F:pyridoxal phosphate binding"/>
    <property type="evidence" value="ECO:0007669"/>
    <property type="project" value="TreeGrafter"/>
</dbReference>
<gene>
    <name evidence="1" type="ORF">LCGC14_0905140</name>
</gene>
<dbReference type="EMBL" id="LAZR01002972">
    <property type="protein sequence ID" value="KKN23432.1"/>
    <property type="molecule type" value="Genomic_DNA"/>
</dbReference>
<dbReference type="Pfam" id="PF01041">
    <property type="entry name" value="DegT_DnrJ_EryC1"/>
    <property type="match status" value="2"/>
</dbReference>
<dbReference type="PANTHER" id="PTHR30244:SF30">
    <property type="entry name" value="BLR5990 PROTEIN"/>
    <property type="match status" value="1"/>
</dbReference>
<dbReference type="PANTHER" id="PTHR30244">
    <property type="entry name" value="TRANSAMINASE"/>
    <property type="match status" value="1"/>
</dbReference>
<evidence type="ECO:0000313" key="1">
    <source>
        <dbReference type="EMBL" id="KKN23432.1"/>
    </source>
</evidence>
<organism evidence="1">
    <name type="scientific">marine sediment metagenome</name>
    <dbReference type="NCBI Taxonomy" id="412755"/>
    <lineage>
        <taxon>unclassified sequences</taxon>
        <taxon>metagenomes</taxon>
        <taxon>ecological metagenomes</taxon>
    </lineage>
</organism>
<dbReference type="Gene3D" id="3.40.640.10">
    <property type="entry name" value="Type I PLP-dependent aspartate aminotransferase-like (Major domain)"/>
    <property type="match status" value="2"/>
</dbReference>
<dbReference type="InterPro" id="IPR015424">
    <property type="entry name" value="PyrdxlP-dep_Trfase"/>
</dbReference>
<dbReference type="AlphaFoldDB" id="A0A0F9PG16"/>
<name>A0A0F9PG16_9ZZZZ</name>
<evidence type="ECO:0008006" key="2">
    <source>
        <dbReference type="Google" id="ProtNLM"/>
    </source>
</evidence>
<reference evidence="1" key="1">
    <citation type="journal article" date="2015" name="Nature">
        <title>Complex archaea that bridge the gap between prokaryotes and eukaryotes.</title>
        <authorList>
            <person name="Spang A."/>
            <person name="Saw J.H."/>
            <person name="Jorgensen S.L."/>
            <person name="Zaremba-Niedzwiedzka K."/>
            <person name="Martijn J."/>
            <person name="Lind A.E."/>
            <person name="van Eijk R."/>
            <person name="Schleper C."/>
            <person name="Guy L."/>
            <person name="Ettema T.J."/>
        </authorList>
    </citation>
    <scope>NUCLEOTIDE SEQUENCE</scope>
</reference>
<dbReference type="InterPro" id="IPR000653">
    <property type="entry name" value="DegT/StrS_aminotransferase"/>
</dbReference>
<feature type="non-terminal residue" evidence="1">
    <location>
        <position position="1"/>
    </location>
</feature>
<protein>
    <recommendedName>
        <fullName evidence="2">DegT/DnrJ/EryC1/StrS aminotransferase family protein</fullName>
    </recommendedName>
</protein>
<sequence length="304" mass="33049">SGQRGLIPVAEPNLTGKETEYARAAIASGWVSGGGPFVERFEKMVARATGREWCVATITGTAALHVALAAVGVNKTSFVTLPSYTFIASANAISYLGAEVRFTDRPPVWSIDATLLVPDRGLAVCDAAPGIGNPDATSQGWLATLSFNGNKTVTTGQGGAVVGDDRVLEERVRHLIVTAKTGHYKHDAVGFNYRMSNINAAMGCAQMERLDYFVARKKAILKRYREAGVKLLPSTWMAVAVMDGQENETFETRPFYVPLHLQEPYKDCKRTEIPETDKAVCLPCSTGLSEAEQDEVIKQCESWR</sequence>
<comment type="caution">
    <text evidence="1">The sequence shown here is derived from an EMBL/GenBank/DDBJ whole genome shotgun (WGS) entry which is preliminary data.</text>
</comment>